<dbReference type="Pfam" id="PF00989">
    <property type="entry name" value="PAS"/>
    <property type="match status" value="1"/>
</dbReference>
<evidence type="ECO:0000256" key="1">
    <source>
        <dbReference type="ARBA" id="ARBA00022801"/>
    </source>
</evidence>
<keyword evidence="2" id="KW-0812">Transmembrane</keyword>
<dbReference type="GO" id="GO:0016791">
    <property type="term" value="F:phosphatase activity"/>
    <property type="evidence" value="ECO:0007669"/>
    <property type="project" value="TreeGrafter"/>
</dbReference>
<feature type="domain" description="PAS" evidence="3">
    <location>
        <begin position="144"/>
        <end position="208"/>
    </location>
</feature>
<sequence>MHNPFKNKECCPALRLNLKILSLRSTIVRALRVALVVGFILNISGNYHEIINFQFSDINYFSFGLAFLVPYLVSSYSTLITQNRFHPGDISPVDAMLHCNNCDKVDFNIAPGDEIDQCPGCGSHTKWGVKRVNSAPLSGSDMVKSLALFARHNPQPLFRVNQRGTITGVNPAAHEFFNREDLTGNPINEIFSEFPNASEIAQIISSRKTITITVTVNHRVYHLHVRGVPSIQTLNIYCNEITEIIEAHQKIKEQARDINASIEYARRIQTAMLPGKVLLNEILEECFVFFRPLNIVSGDFYWVNKVDNKIVVAVGDCAGHGVPGAIMSMLGMSLLNEIVLREGELSPEVVLNQLRHRLIQSLSQGTGQGKVEDGIDISLIVIEPEKRKLQFAGAYNSLYLFRGKELTELKGDRMPVGNFMHHQAPFNKAEIDLTQNDRLYLFSDGFKDQFGGPNDKKYSTKTFKKTLSDLDGQSCDDQKENLKYAFDKWKGNRPQIDDVTVFGMLVK</sequence>
<dbReference type="InterPro" id="IPR052016">
    <property type="entry name" value="Bact_Sigma-Reg"/>
</dbReference>
<name>A0A368VCD0_9BACT</name>
<dbReference type="Pfam" id="PF07228">
    <property type="entry name" value="SpoIIE"/>
    <property type="match status" value="1"/>
</dbReference>
<feature type="domain" description="PPM-type phosphatase" evidence="4">
    <location>
        <begin position="281"/>
        <end position="506"/>
    </location>
</feature>
<feature type="transmembrane region" description="Helical" evidence="2">
    <location>
        <begin position="60"/>
        <end position="79"/>
    </location>
</feature>
<dbReference type="Gene3D" id="3.60.40.10">
    <property type="entry name" value="PPM-type phosphatase domain"/>
    <property type="match status" value="1"/>
</dbReference>
<keyword evidence="2" id="KW-1133">Transmembrane helix</keyword>
<dbReference type="Gene3D" id="3.30.450.20">
    <property type="entry name" value="PAS domain"/>
    <property type="match status" value="1"/>
</dbReference>
<dbReference type="InterPro" id="IPR013767">
    <property type="entry name" value="PAS_fold"/>
</dbReference>
<dbReference type="PANTHER" id="PTHR43156">
    <property type="entry name" value="STAGE II SPORULATION PROTEIN E-RELATED"/>
    <property type="match status" value="1"/>
</dbReference>
<dbReference type="SMART" id="SM00331">
    <property type="entry name" value="PP2C_SIG"/>
    <property type="match status" value="1"/>
</dbReference>
<dbReference type="Proteomes" id="UP000252733">
    <property type="component" value="Unassembled WGS sequence"/>
</dbReference>
<keyword evidence="6" id="KW-1185">Reference proteome</keyword>
<comment type="caution">
    <text evidence="5">The sequence shown here is derived from an EMBL/GenBank/DDBJ whole genome shotgun (WGS) entry which is preliminary data.</text>
</comment>
<evidence type="ECO:0000259" key="4">
    <source>
        <dbReference type="SMART" id="SM00331"/>
    </source>
</evidence>
<feature type="transmembrane region" description="Helical" evidence="2">
    <location>
        <begin position="21"/>
        <end position="40"/>
    </location>
</feature>
<protein>
    <submittedName>
        <fullName evidence="5">Serine phosphatase RsbU (Regulator of sigma subunit)</fullName>
    </submittedName>
</protein>
<dbReference type="InterPro" id="IPR035965">
    <property type="entry name" value="PAS-like_dom_sf"/>
</dbReference>
<keyword evidence="1" id="KW-0378">Hydrolase</keyword>
<dbReference type="GO" id="GO:0006355">
    <property type="term" value="P:regulation of DNA-templated transcription"/>
    <property type="evidence" value="ECO:0007669"/>
    <property type="project" value="InterPro"/>
</dbReference>
<evidence type="ECO:0000313" key="6">
    <source>
        <dbReference type="Proteomes" id="UP000252733"/>
    </source>
</evidence>
<dbReference type="RefSeq" id="WP_114436530.1">
    <property type="nucleotide sequence ID" value="NZ_QPIZ01000004.1"/>
</dbReference>
<dbReference type="SUPFAM" id="SSF55785">
    <property type="entry name" value="PYP-like sensor domain (PAS domain)"/>
    <property type="match status" value="1"/>
</dbReference>
<dbReference type="InterPro" id="IPR001932">
    <property type="entry name" value="PPM-type_phosphatase-like_dom"/>
</dbReference>
<dbReference type="InterPro" id="IPR000014">
    <property type="entry name" value="PAS"/>
</dbReference>
<evidence type="ECO:0000259" key="3">
    <source>
        <dbReference type="SMART" id="SM00091"/>
    </source>
</evidence>
<dbReference type="AlphaFoldDB" id="A0A368VCD0"/>
<evidence type="ECO:0000313" key="5">
    <source>
        <dbReference type="EMBL" id="RCW38343.1"/>
    </source>
</evidence>
<keyword evidence="2" id="KW-0472">Membrane</keyword>
<gene>
    <name evidence="5" type="ORF">DFO77_104101</name>
</gene>
<dbReference type="EMBL" id="QPIZ01000004">
    <property type="protein sequence ID" value="RCW38343.1"/>
    <property type="molecule type" value="Genomic_DNA"/>
</dbReference>
<reference evidence="5 6" key="1">
    <citation type="submission" date="2018-07" db="EMBL/GenBank/DDBJ databases">
        <title>Freshwater and sediment microbial communities from various areas in North America, analyzing microbe dynamics in response to fracking.</title>
        <authorList>
            <person name="Lamendella R."/>
        </authorList>
    </citation>
    <scope>NUCLEOTIDE SEQUENCE [LARGE SCALE GENOMIC DNA]</scope>
    <source>
        <strain evidence="5 6">160A</strain>
    </source>
</reference>
<dbReference type="SMART" id="SM00091">
    <property type="entry name" value="PAS"/>
    <property type="match status" value="1"/>
</dbReference>
<organism evidence="5 6">
    <name type="scientific">Marinilabilia salmonicolor</name>
    <dbReference type="NCBI Taxonomy" id="989"/>
    <lineage>
        <taxon>Bacteria</taxon>
        <taxon>Pseudomonadati</taxon>
        <taxon>Bacteroidota</taxon>
        <taxon>Bacteroidia</taxon>
        <taxon>Marinilabiliales</taxon>
        <taxon>Marinilabiliaceae</taxon>
        <taxon>Marinilabilia</taxon>
    </lineage>
</organism>
<accession>A0A368VCD0</accession>
<dbReference type="CDD" id="cd00130">
    <property type="entry name" value="PAS"/>
    <property type="match status" value="1"/>
</dbReference>
<dbReference type="InterPro" id="IPR036457">
    <property type="entry name" value="PPM-type-like_dom_sf"/>
</dbReference>
<dbReference type="PANTHER" id="PTHR43156:SF9">
    <property type="entry name" value="HAMP DOMAIN-CONTAINING PROTEIN"/>
    <property type="match status" value="1"/>
</dbReference>
<proteinExistence type="predicted"/>
<evidence type="ECO:0000256" key="2">
    <source>
        <dbReference type="SAM" id="Phobius"/>
    </source>
</evidence>